<dbReference type="Proteomes" id="UP001549134">
    <property type="component" value="Unassembled WGS sequence"/>
</dbReference>
<evidence type="ECO:0000256" key="1">
    <source>
        <dbReference type="SAM" id="Phobius"/>
    </source>
</evidence>
<dbReference type="Gene3D" id="3.40.30.10">
    <property type="entry name" value="Glutaredoxin"/>
    <property type="match status" value="1"/>
</dbReference>
<feature type="transmembrane region" description="Helical" evidence="1">
    <location>
        <begin position="63"/>
        <end position="81"/>
    </location>
</feature>
<feature type="transmembrane region" description="Helical" evidence="1">
    <location>
        <begin position="12"/>
        <end position="29"/>
    </location>
</feature>
<gene>
    <name evidence="2" type="ORF">ABID50_000560</name>
</gene>
<dbReference type="InterPro" id="IPR036249">
    <property type="entry name" value="Thioredoxin-like_sf"/>
</dbReference>
<name>A0ABV2ESA6_9STRE</name>
<organism evidence="2 3">
    <name type="scientific">Streptococcus parasuis</name>
    <dbReference type="NCBI Taxonomy" id="1501662"/>
    <lineage>
        <taxon>Bacteria</taxon>
        <taxon>Bacillati</taxon>
        <taxon>Bacillota</taxon>
        <taxon>Bacilli</taxon>
        <taxon>Lactobacillales</taxon>
        <taxon>Streptococcaceae</taxon>
        <taxon>Streptococcus</taxon>
    </lineage>
</organism>
<dbReference type="InterPro" id="IPR046698">
    <property type="entry name" value="PedC-like"/>
</dbReference>
<dbReference type="GeneID" id="78828217"/>
<protein>
    <submittedName>
        <fullName evidence="2">Bacteriocin transport accessory protein</fullName>
    </submittedName>
</protein>
<keyword evidence="1" id="KW-0812">Transmembrane</keyword>
<evidence type="ECO:0000313" key="3">
    <source>
        <dbReference type="Proteomes" id="UP001549134"/>
    </source>
</evidence>
<sequence>MRRLVQSMRTEWLNCLWFTIFSILVSLLFNQIRSVYFFLSLAVLSTLIYIACTSLIQRTKLKWCVYTILAILSGLLLFYIFKGQEEQYVNQDFIREQAQITENTSTYKIITNKMRMVTPKEYALVLERNASVVLYVGRESCPYCRDFVSQLQSIDVSSVYYMDTEEKSDDLYAFVDRYKLDSIPQLLRFQDKEIIEQLDIHGRISSEEIVAFIQD</sequence>
<accession>A0ABV2ESA6</accession>
<evidence type="ECO:0000313" key="2">
    <source>
        <dbReference type="EMBL" id="MET3533407.1"/>
    </source>
</evidence>
<dbReference type="RefSeq" id="WP_172019382.1">
    <property type="nucleotide sequence ID" value="NZ_AP024276.1"/>
</dbReference>
<dbReference type="EMBL" id="JBEPLX010000004">
    <property type="protein sequence ID" value="MET3533407.1"/>
    <property type="molecule type" value="Genomic_DNA"/>
</dbReference>
<dbReference type="Pfam" id="PF20207">
    <property type="entry name" value="DUF6568"/>
    <property type="match status" value="1"/>
</dbReference>
<comment type="caution">
    <text evidence="2">The sequence shown here is derived from an EMBL/GenBank/DDBJ whole genome shotgun (WGS) entry which is preliminary data.</text>
</comment>
<keyword evidence="1" id="KW-0472">Membrane</keyword>
<reference evidence="2 3" key="1">
    <citation type="submission" date="2024-06" db="EMBL/GenBank/DDBJ databases">
        <title>Genomic Encyclopedia of Type Strains, Phase IV (KMG-IV): sequencing the most valuable type-strain genomes for metagenomic binning, comparative biology and taxonomic classification.</title>
        <authorList>
            <person name="Goeker M."/>
        </authorList>
    </citation>
    <scope>NUCLEOTIDE SEQUENCE [LARGE SCALE GENOMIC DNA]</scope>
    <source>
        <strain evidence="2 3">DSM 29126</strain>
    </source>
</reference>
<proteinExistence type="predicted"/>
<dbReference type="SUPFAM" id="SSF52833">
    <property type="entry name" value="Thioredoxin-like"/>
    <property type="match status" value="1"/>
</dbReference>
<dbReference type="CDD" id="cd02947">
    <property type="entry name" value="TRX_family"/>
    <property type="match status" value="1"/>
</dbReference>
<feature type="transmembrane region" description="Helical" evidence="1">
    <location>
        <begin position="35"/>
        <end position="56"/>
    </location>
</feature>
<keyword evidence="3" id="KW-1185">Reference proteome</keyword>
<keyword evidence="1" id="KW-1133">Transmembrane helix</keyword>